<sequence>EIFEMSHGILPIRPVAEGSKKITLPKENAYGIPDVMTYGLTTVRSDLTTSHPLEYSEKHWREHKDRQDAIMLRNTQGLHAPMRLHMEKSVAQKMQRLPGMSSSHVMLDSLTGRDEMIDFEDIFNTQEFQERVGQPHAMVERNLGLL</sequence>
<feature type="non-terminal residue" evidence="3">
    <location>
        <position position="146"/>
    </location>
</feature>
<gene>
    <name evidence="3" type="ORF">OFUS_LOCUS4677</name>
</gene>
<organism evidence="3 4">
    <name type="scientific">Owenia fusiformis</name>
    <name type="common">Polychaete worm</name>
    <dbReference type="NCBI Taxonomy" id="6347"/>
    <lineage>
        <taxon>Eukaryota</taxon>
        <taxon>Metazoa</taxon>
        <taxon>Spiralia</taxon>
        <taxon>Lophotrochozoa</taxon>
        <taxon>Annelida</taxon>
        <taxon>Polychaeta</taxon>
        <taxon>Sedentaria</taxon>
        <taxon>Canalipalpata</taxon>
        <taxon>Sabellida</taxon>
        <taxon>Oweniida</taxon>
        <taxon>Oweniidae</taxon>
        <taxon>Owenia</taxon>
    </lineage>
</organism>
<dbReference type="GO" id="GO:0005634">
    <property type="term" value="C:nucleus"/>
    <property type="evidence" value="ECO:0007669"/>
    <property type="project" value="TreeGrafter"/>
</dbReference>
<comment type="caution">
    <text evidence="3">The sequence shown here is derived from an EMBL/GenBank/DDBJ whole genome shotgun (WGS) entry which is preliminary data.</text>
</comment>
<evidence type="ECO:0000256" key="1">
    <source>
        <dbReference type="ARBA" id="ARBA00023186"/>
    </source>
</evidence>
<keyword evidence="4" id="KW-1185">Reference proteome</keyword>
<comment type="similarity">
    <text evidence="2">Belongs to the POMP/UMP1 family.</text>
</comment>
<proteinExistence type="inferred from homology"/>
<dbReference type="PANTHER" id="PTHR12828:SF3">
    <property type="entry name" value="PROTEASOME MATURATION PROTEIN"/>
    <property type="match status" value="1"/>
</dbReference>
<dbReference type="AlphaFoldDB" id="A0A8J1TJ07"/>
<dbReference type="Proteomes" id="UP000749559">
    <property type="component" value="Unassembled WGS sequence"/>
</dbReference>
<dbReference type="PANTHER" id="PTHR12828">
    <property type="entry name" value="PROTEASOME MATURATION PROTEIN UMP1"/>
    <property type="match status" value="1"/>
</dbReference>
<evidence type="ECO:0000256" key="2">
    <source>
        <dbReference type="ARBA" id="ARBA00043974"/>
    </source>
</evidence>
<name>A0A8J1TJ07_OWEFU</name>
<dbReference type="EMBL" id="CAIIXF020000002">
    <property type="protein sequence ID" value="CAH1777672.1"/>
    <property type="molecule type" value="Genomic_DNA"/>
</dbReference>
<accession>A0A8J1TJ07</accession>
<dbReference type="InterPro" id="IPR008012">
    <property type="entry name" value="Ump1"/>
</dbReference>
<dbReference type="GO" id="GO:0043248">
    <property type="term" value="P:proteasome assembly"/>
    <property type="evidence" value="ECO:0007669"/>
    <property type="project" value="InterPro"/>
</dbReference>
<evidence type="ECO:0000313" key="3">
    <source>
        <dbReference type="EMBL" id="CAH1777672.1"/>
    </source>
</evidence>
<dbReference type="Pfam" id="PF05348">
    <property type="entry name" value="UMP1"/>
    <property type="match status" value="1"/>
</dbReference>
<dbReference type="GO" id="GO:0005737">
    <property type="term" value="C:cytoplasm"/>
    <property type="evidence" value="ECO:0007669"/>
    <property type="project" value="TreeGrafter"/>
</dbReference>
<evidence type="ECO:0000313" key="4">
    <source>
        <dbReference type="Proteomes" id="UP000749559"/>
    </source>
</evidence>
<protein>
    <submittedName>
        <fullName evidence="3">Uncharacterized protein</fullName>
    </submittedName>
</protein>
<reference evidence="3" key="1">
    <citation type="submission" date="2022-03" db="EMBL/GenBank/DDBJ databases">
        <authorList>
            <person name="Martin C."/>
        </authorList>
    </citation>
    <scope>NUCLEOTIDE SEQUENCE</scope>
</reference>
<dbReference type="OrthoDB" id="15001at2759"/>
<keyword evidence="1" id="KW-0143">Chaperone</keyword>